<dbReference type="EMBL" id="QOWE01000005">
    <property type="protein sequence ID" value="RCR70146.1"/>
    <property type="molecule type" value="Genomic_DNA"/>
</dbReference>
<dbReference type="GO" id="GO:0008168">
    <property type="term" value="F:methyltransferase activity"/>
    <property type="evidence" value="ECO:0007669"/>
    <property type="project" value="UniProtKB-KW"/>
</dbReference>
<dbReference type="CDD" id="cd02440">
    <property type="entry name" value="AdoMet_MTases"/>
    <property type="match status" value="1"/>
</dbReference>
<keyword evidence="2" id="KW-1185">Reference proteome</keyword>
<evidence type="ECO:0000313" key="2">
    <source>
        <dbReference type="Proteomes" id="UP000253383"/>
    </source>
</evidence>
<gene>
    <name evidence="1" type="ORF">DUE52_07215</name>
</gene>
<keyword evidence="1" id="KW-0808">Transferase</keyword>
<reference evidence="1 2" key="1">
    <citation type="submission" date="2018-07" db="EMBL/GenBank/DDBJ databases">
        <title>Genome analysis of Larkinella rosea.</title>
        <authorList>
            <person name="Zhou Z."/>
            <person name="Wang G."/>
        </authorList>
    </citation>
    <scope>NUCLEOTIDE SEQUENCE [LARGE SCALE GENOMIC DNA]</scope>
    <source>
        <strain evidence="2">zzj9</strain>
    </source>
</reference>
<dbReference type="OrthoDB" id="3896938at2"/>
<dbReference type="RefSeq" id="WP_114405312.1">
    <property type="nucleotide sequence ID" value="NZ_QOWE01000005.1"/>
</dbReference>
<evidence type="ECO:0000313" key="1">
    <source>
        <dbReference type="EMBL" id="RCR70146.1"/>
    </source>
</evidence>
<dbReference type="Gene3D" id="3.40.50.150">
    <property type="entry name" value="Vaccinia Virus protein VP39"/>
    <property type="match status" value="1"/>
</dbReference>
<dbReference type="Proteomes" id="UP000253383">
    <property type="component" value="Unassembled WGS sequence"/>
</dbReference>
<keyword evidence="1" id="KW-0489">Methyltransferase</keyword>
<comment type="caution">
    <text evidence="1">The sequence shown here is derived from an EMBL/GenBank/DDBJ whole genome shotgun (WGS) entry which is preliminary data.</text>
</comment>
<accession>A0A368JT60</accession>
<dbReference type="SUPFAM" id="SSF53335">
    <property type="entry name" value="S-adenosyl-L-methionine-dependent methyltransferases"/>
    <property type="match status" value="1"/>
</dbReference>
<proteinExistence type="predicted"/>
<dbReference type="InterPro" id="IPR029063">
    <property type="entry name" value="SAM-dependent_MTases_sf"/>
</dbReference>
<dbReference type="GO" id="GO:0032259">
    <property type="term" value="P:methylation"/>
    <property type="evidence" value="ECO:0007669"/>
    <property type="project" value="UniProtKB-KW"/>
</dbReference>
<dbReference type="PANTHER" id="PTHR43861">
    <property type="entry name" value="TRANS-ACONITATE 2-METHYLTRANSFERASE-RELATED"/>
    <property type="match status" value="1"/>
</dbReference>
<name>A0A368JT60_9BACT</name>
<sequence length="299" mass="33950">MTVRSPLTNSPAVSPVRSLNARTIEERYRDQFGMDVSRYFAGMDEVMIYECNQSKLRFYYPFSLAGDADFYADLGKHYKGYYSPWKWEHELVFQHLKSGDRVLEIGSGNGYFLKRLPEKGANGLGLELNDDAIAYGRKIGVNIINEDLKIHAQQHEGQYDVVCAFQVFEHVNNVGDFFRQAAQCVKPGGLLAIGVPNNASYYFREDPYHTLNLPPHHTLLWDPVSLKYAGELMGLTVVEIKNEPASVTHRSLGYRLWLEKHLGRNLFASLVYKSTRFVAKRLPIMSDGATVVAIYRKGA</sequence>
<protein>
    <submittedName>
        <fullName evidence="1">Class I SAM-dependent methyltransferase</fullName>
    </submittedName>
</protein>
<dbReference type="Pfam" id="PF13489">
    <property type="entry name" value="Methyltransf_23"/>
    <property type="match status" value="1"/>
</dbReference>
<dbReference type="AlphaFoldDB" id="A0A368JT60"/>
<organism evidence="1 2">
    <name type="scientific">Larkinella punicea</name>
    <dbReference type="NCBI Taxonomy" id="2315727"/>
    <lineage>
        <taxon>Bacteria</taxon>
        <taxon>Pseudomonadati</taxon>
        <taxon>Bacteroidota</taxon>
        <taxon>Cytophagia</taxon>
        <taxon>Cytophagales</taxon>
        <taxon>Spirosomataceae</taxon>
        <taxon>Larkinella</taxon>
    </lineage>
</organism>